<keyword evidence="9" id="KW-1185">Reference proteome</keyword>
<evidence type="ECO:0000313" key="9">
    <source>
        <dbReference type="Proteomes" id="UP000253094"/>
    </source>
</evidence>
<dbReference type="Proteomes" id="UP000253094">
    <property type="component" value="Unassembled WGS sequence"/>
</dbReference>
<evidence type="ECO:0000256" key="2">
    <source>
        <dbReference type="ARBA" id="ARBA00022475"/>
    </source>
</evidence>
<evidence type="ECO:0000313" key="8">
    <source>
        <dbReference type="EMBL" id="RCG31598.1"/>
    </source>
</evidence>
<evidence type="ECO:0000256" key="4">
    <source>
        <dbReference type="ARBA" id="ARBA00022989"/>
    </source>
</evidence>
<dbReference type="NCBIfam" id="TIGR00374">
    <property type="entry name" value="flippase-like domain"/>
    <property type="match status" value="1"/>
</dbReference>
<keyword evidence="3 7" id="KW-0812">Transmembrane</keyword>
<feature type="transmembrane region" description="Helical" evidence="7">
    <location>
        <begin position="148"/>
        <end position="165"/>
    </location>
</feature>
<feature type="transmembrane region" description="Helical" evidence="7">
    <location>
        <begin position="382"/>
        <end position="403"/>
    </location>
</feature>
<feature type="transmembrane region" description="Helical" evidence="7">
    <location>
        <begin position="291"/>
        <end position="310"/>
    </location>
</feature>
<organism evidence="8 9">
    <name type="scientific">Sphaerisporangium album</name>
    <dbReference type="NCBI Taxonomy" id="509200"/>
    <lineage>
        <taxon>Bacteria</taxon>
        <taxon>Bacillati</taxon>
        <taxon>Actinomycetota</taxon>
        <taxon>Actinomycetes</taxon>
        <taxon>Streptosporangiales</taxon>
        <taxon>Streptosporangiaceae</taxon>
        <taxon>Sphaerisporangium</taxon>
    </lineage>
</organism>
<name>A0A367FMJ2_9ACTN</name>
<keyword evidence="4 7" id="KW-1133">Transmembrane helix</keyword>
<feature type="transmembrane region" description="Helical" evidence="7">
    <location>
        <begin position="410"/>
        <end position="429"/>
    </location>
</feature>
<proteinExistence type="predicted"/>
<dbReference type="AlphaFoldDB" id="A0A367FMJ2"/>
<dbReference type="Pfam" id="PF03706">
    <property type="entry name" value="LPG_synthase_TM"/>
    <property type="match status" value="1"/>
</dbReference>
<dbReference type="GO" id="GO:0005886">
    <property type="term" value="C:plasma membrane"/>
    <property type="evidence" value="ECO:0007669"/>
    <property type="project" value="UniProtKB-SubCell"/>
</dbReference>
<feature type="transmembrane region" description="Helical" evidence="7">
    <location>
        <begin position="347"/>
        <end position="376"/>
    </location>
</feature>
<feature type="transmembrane region" description="Helical" evidence="7">
    <location>
        <begin position="435"/>
        <end position="454"/>
    </location>
</feature>
<accession>A0A367FMJ2</accession>
<dbReference type="InterPro" id="IPR022791">
    <property type="entry name" value="L-PG_synthase/AglD"/>
</dbReference>
<evidence type="ECO:0000256" key="5">
    <source>
        <dbReference type="ARBA" id="ARBA00023136"/>
    </source>
</evidence>
<feature type="region of interest" description="Disordered" evidence="6">
    <location>
        <begin position="1"/>
        <end position="20"/>
    </location>
</feature>
<comment type="subcellular location">
    <subcellularLocation>
        <location evidence="1">Cell membrane</location>
        <topology evidence="1">Multi-pass membrane protein</topology>
    </subcellularLocation>
</comment>
<keyword evidence="5 7" id="KW-0472">Membrane</keyword>
<evidence type="ECO:0000256" key="6">
    <source>
        <dbReference type="SAM" id="MobiDB-lite"/>
    </source>
</evidence>
<keyword evidence="2" id="KW-1003">Cell membrane</keyword>
<dbReference type="PANTHER" id="PTHR39087">
    <property type="entry name" value="UPF0104 MEMBRANE PROTEIN MJ1595"/>
    <property type="match status" value="1"/>
</dbReference>
<feature type="region of interest" description="Disordered" evidence="6">
    <location>
        <begin position="93"/>
        <end position="117"/>
    </location>
</feature>
<feature type="region of interest" description="Disordered" evidence="6">
    <location>
        <begin position="30"/>
        <end position="67"/>
    </location>
</feature>
<reference evidence="8 9" key="1">
    <citation type="submission" date="2018-06" db="EMBL/GenBank/DDBJ databases">
        <title>Sphaerisporangium craniellae sp. nov., isolated from a marine sponge in the South China Sea.</title>
        <authorList>
            <person name="Li L."/>
        </authorList>
    </citation>
    <scope>NUCLEOTIDE SEQUENCE [LARGE SCALE GENOMIC DNA]</scope>
    <source>
        <strain evidence="8 9">CCTCC AA 208026</strain>
    </source>
</reference>
<evidence type="ECO:0000256" key="3">
    <source>
        <dbReference type="ARBA" id="ARBA00022692"/>
    </source>
</evidence>
<dbReference type="EMBL" id="QOIL01000004">
    <property type="protein sequence ID" value="RCG31598.1"/>
    <property type="molecule type" value="Genomic_DNA"/>
</dbReference>
<gene>
    <name evidence="8" type="ORF">DQ384_08500</name>
</gene>
<feature type="transmembrane region" description="Helical" evidence="7">
    <location>
        <begin position="259"/>
        <end position="285"/>
    </location>
</feature>
<comment type="caution">
    <text evidence="8">The sequence shown here is derived from an EMBL/GenBank/DDBJ whole genome shotgun (WGS) entry which is preliminary data.</text>
</comment>
<evidence type="ECO:0000256" key="7">
    <source>
        <dbReference type="SAM" id="Phobius"/>
    </source>
</evidence>
<evidence type="ECO:0000256" key="1">
    <source>
        <dbReference type="ARBA" id="ARBA00004651"/>
    </source>
</evidence>
<dbReference type="OrthoDB" id="4481258at2"/>
<protein>
    <submittedName>
        <fullName evidence="8">UPF0104 family protein</fullName>
    </submittedName>
</protein>
<dbReference type="PANTHER" id="PTHR39087:SF2">
    <property type="entry name" value="UPF0104 MEMBRANE PROTEIN MJ1595"/>
    <property type="match status" value="1"/>
</dbReference>
<sequence>MVCLDRQVPPCGTGGGSGAERRLLRWRRARRAARGPGRLGPARPCPSRPTGAASLRRAGSPSPPGDRLRNLRALSKAVTSCSLHARTFRETGNIGPGNCRNPALARPAHGRHDPHEEAMVGTVAPERAGEMGGAEAPAGRPPRSRTRLAGRLFMIACVVVVVVTFRDRLPDPGEIWALMTGAHPGWLIVAVTLEASSMRAYARLIRHLLTAGGAQLTLPRAVAVTYARTAVSNSLPGGQVLSVAYTTRQLRVLGATTPLIAATLVLTAVFSTMTFLALGVAALLAEPSTRAPAAWVLAALSLTVALAVRFRPRGFAGWLARRGGRLRAMVDGLRDARAAISLTRRDAFVLPGLALTNWLLDVGCLVAVCLATGVSVGPNTVLLGYVAAKAAGVMALVPGGLGISEIGMAATFAGAGMTGAAAAAVVAIYRLISYWGVLIVGWGAWLTLNVIATGERPERRPSR</sequence>
<feature type="transmembrane region" description="Helical" evidence="7">
    <location>
        <begin position="185"/>
        <end position="202"/>
    </location>
</feature>